<dbReference type="InterPro" id="IPR007523">
    <property type="entry name" value="NDUFAF3/AAMDC"/>
</dbReference>
<reference evidence="1 4" key="1">
    <citation type="submission" date="2016-08" db="EMBL/GenBank/DDBJ databases">
        <title>Candidatus Dactylopiibacterium carminicum genome sequence.</title>
        <authorList>
            <person name="Ramirez-Puebla S.T."/>
            <person name="Ormeno-Orrillo E."/>
            <person name="Vera-Ponce De Leon A."/>
            <person name="Luis L."/>
            <person name="Sanchez-Flores A."/>
            <person name="Monica R."/>
            <person name="Martinez-Romero E."/>
        </authorList>
    </citation>
    <scope>NUCLEOTIDE SEQUENCE [LARGE SCALE GENOMIC DNA]</scope>
    <source>
        <strain evidence="1">END1</strain>
    </source>
</reference>
<dbReference type="PANTHER" id="PTHR21192">
    <property type="entry name" value="NUCLEAR PROTEIN E3-3"/>
    <property type="match status" value="1"/>
</dbReference>
<comment type="caution">
    <text evidence="2">The sequence shown here is derived from an EMBL/GenBank/DDBJ whole genome shotgun (WGS) entry which is preliminary data.</text>
</comment>
<evidence type="ECO:0008006" key="5">
    <source>
        <dbReference type="Google" id="ProtNLM"/>
    </source>
</evidence>
<dbReference type="OrthoDB" id="9800373at2"/>
<evidence type="ECO:0000313" key="4">
    <source>
        <dbReference type="Proteomes" id="UP000623509"/>
    </source>
</evidence>
<reference evidence="2 3" key="2">
    <citation type="submission" date="2017-07" db="EMBL/GenBank/DDBJ databases">
        <title>Candidatus Dactylopiibacterium carminicum, a nitrogen-fixing symbiont of the cochineal insect Dactylopius coccus and Dactylopius opuntiae (Hemiptera: Coccoidea: Dactylopiidae).</title>
        <authorList>
            <person name="Vera A."/>
        </authorList>
    </citation>
    <scope>NUCLEOTIDE SEQUENCE [LARGE SCALE GENOMIC DNA]</scope>
    <source>
        <strain evidence="2 3">NFDCM</strain>
    </source>
</reference>
<protein>
    <recommendedName>
        <fullName evidence="5">Xcc1710-like domain-containing protein</fullName>
    </recommendedName>
</protein>
<dbReference type="RefSeq" id="WP_095524752.1">
    <property type="nucleotide sequence ID" value="NZ_MDUX01000029.1"/>
</dbReference>
<dbReference type="AlphaFoldDB" id="A0A272ESL4"/>
<dbReference type="EMBL" id="MDUX01000029">
    <property type="protein sequence ID" value="KAF7599082.1"/>
    <property type="molecule type" value="Genomic_DNA"/>
</dbReference>
<sequence>MKLSREISQGLLTVTAVSPEAVSVDGVPYRASLLLEPQTLSVWHVRRAADIDAQAIADIAARKPSLVLLGTGPRQHFLPAAVLRPLIEAGIGYEFMDTAAACRTFNLLASEGRRVLAALVLEDF</sequence>
<accession>A0A272ESL4</accession>
<dbReference type="SUPFAM" id="SSF64076">
    <property type="entry name" value="MTH938-like"/>
    <property type="match status" value="1"/>
</dbReference>
<name>A0A272ESL4_9RHOO</name>
<gene>
    <name evidence="1" type="ORF">BGI27_09950</name>
    <name evidence="2" type="ORF">CGU29_09010</name>
</gene>
<dbReference type="Proteomes" id="UP000623509">
    <property type="component" value="Unassembled WGS sequence"/>
</dbReference>
<dbReference type="Proteomes" id="UP000216107">
    <property type="component" value="Unassembled WGS sequence"/>
</dbReference>
<evidence type="ECO:0000313" key="1">
    <source>
        <dbReference type="EMBL" id="KAF7599082.1"/>
    </source>
</evidence>
<dbReference type="Pfam" id="PF04430">
    <property type="entry name" value="DUF498"/>
    <property type="match status" value="1"/>
</dbReference>
<keyword evidence="4" id="KW-1185">Reference proteome</keyword>
<dbReference type="InterPro" id="IPR036748">
    <property type="entry name" value="MTH938-like_sf"/>
</dbReference>
<organism evidence="2 3">
    <name type="scientific">Candidatus Dactylopiibacterium carminicum</name>
    <dbReference type="NCBI Taxonomy" id="857335"/>
    <lineage>
        <taxon>Bacteria</taxon>
        <taxon>Pseudomonadati</taxon>
        <taxon>Pseudomonadota</taxon>
        <taxon>Betaproteobacteria</taxon>
        <taxon>Rhodocyclales</taxon>
        <taxon>Rhodocyclaceae</taxon>
        <taxon>Candidatus Dactylopiibacterium</taxon>
    </lineage>
</organism>
<dbReference type="PANTHER" id="PTHR21192:SF2">
    <property type="entry name" value="NADH DEHYDROGENASE [UBIQUINONE] 1 ALPHA SUBCOMPLEX ASSEMBLY FACTOR 3"/>
    <property type="match status" value="1"/>
</dbReference>
<evidence type="ECO:0000313" key="3">
    <source>
        <dbReference type="Proteomes" id="UP000216107"/>
    </source>
</evidence>
<dbReference type="Gene3D" id="3.40.1230.10">
    <property type="entry name" value="MTH938-like"/>
    <property type="match status" value="1"/>
</dbReference>
<dbReference type="EMBL" id="NMRN01000023">
    <property type="protein sequence ID" value="PAS93109.1"/>
    <property type="molecule type" value="Genomic_DNA"/>
</dbReference>
<proteinExistence type="predicted"/>
<evidence type="ECO:0000313" key="2">
    <source>
        <dbReference type="EMBL" id="PAS93109.1"/>
    </source>
</evidence>